<dbReference type="AlphaFoldDB" id="I3Y8E3"/>
<dbReference type="Proteomes" id="UP000006062">
    <property type="component" value="Chromosome"/>
</dbReference>
<organism evidence="1 2">
    <name type="scientific">Thiocystis violascens (strain ATCC 17096 / DSM 198 / 6111)</name>
    <name type="common">Chromatium violascens</name>
    <dbReference type="NCBI Taxonomy" id="765911"/>
    <lineage>
        <taxon>Bacteria</taxon>
        <taxon>Pseudomonadati</taxon>
        <taxon>Pseudomonadota</taxon>
        <taxon>Gammaproteobacteria</taxon>
        <taxon>Chromatiales</taxon>
        <taxon>Chromatiaceae</taxon>
        <taxon>Thiocystis</taxon>
    </lineage>
</organism>
<evidence type="ECO:0000313" key="1">
    <source>
        <dbReference type="EMBL" id="AFL73261.1"/>
    </source>
</evidence>
<evidence type="ECO:0000313" key="2">
    <source>
        <dbReference type="Proteomes" id="UP000006062"/>
    </source>
</evidence>
<proteinExistence type="predicted"/>
<dbReference type="EMBL" id="CP003154">
    <property type="protein sequence ID" value="AFL73261.1"/>
    <property type="molecule type" value="Genomic_DNA"/>
</dbReference>
<dbReference type="HOGENOM" id="CLU_1452838_0_0_6"/>
<dbReference type="eggNOG" id="ENOG5032RAK">
    <property type="taxonomic scope" value="Bacteria"/>
</dbReference>
<dbReference type="STRING" id="765911.Thivi_1238"/>
<sequence length="187" mass="21469">MKPHEIANQLYDAATPIIRINSLTSRKWRRNDQKQYPRTGPWHAANYDVLDRDAWLRKHACIYFVGGDDGLMRYTGISRNGIKDRWREAPAVDPETGKKLPKNELHHSQCWPHIEREYQNKPGCVFEVRTMAGAKLASVLKQLGPPLSGLLVLDNDHEGLVSAVERWICNNQLVTWNSAMTKIRNIT</sequence>
<keyword evidence="2" id="KW-1185">Reference proteome</keyword>
<gene>
    <name evidence="1" type="ordered locus">Thivi_1238</name>
</gene>
<reference evidence="1 2" key="1">
    <citation type="submission" date="2012-06" db="EMBL/GenBank/DDBJ databases">
        <title>Complete sequence of Thiocystis violascens DSM 198.</title>
        <authorList>
            <consortium name="US DOE Joint Genome Institute"/>
            <person name="Lucas S."/>
            <person name="Han J."/>
            <person name="Lapidus A."/>
            <person name="Cheng J.-F."/>
            <person name="Goodwin L."/>
            <person name="Pitluck S."/>
            <person name="Peters L."/>
            <person name="Ovchinnikova G."/>
            <person name="Teshima H."/>
            <person name="Detter J.C."/>
            <person name="Han C."/>
            <person name="Tapia R."/>
            <person name="Land M."/>
            <person name="Hauser L."/>
            <person name="Kyrpides N."/>
            <person name="Ivanova N."/>
            <person name="Pagani I."/>
            <person name="Vogl K."/>
            <person name="Liu Z."/>
            <person name="Frigaard N.-U."/>
            <person name="Bryant D."/>
            <person name="Woyke T."/>
        </authorList>
    </citation>
    <scope>NUCLEOTIDE SEQUENCE [LARGE SCALE GENOMIC DNA]</scope>
    <source>
        <strain evidence="2">ATCC 17096 / DSM 198 / 6111</strain>
    </source>
</reference>
<accession>I3Y8E3</accession>
<dbReference type="KEGG" id="tvi:Thivi_1238"/>
<protein>
    <submittedName>
        <fullName evidence="1">Uncharacterized protein</fullName>
    </submittedName>
</protein>
<name>I3Y8E3_THIV6</name>